<reference evidence="3 4" key="1">
    <citation type="submission" date="2015-05" db="EMBL/GenBank/DDBJ databases">
        <title>Genome assembly of Archangium gephyra DSM 2261.</title>
        <authorList>
            <person name="Sharma G."/>
            <person name="Subramanian S."/>
        </authorList>
    </citation>
    <scope>NUCLEOTIDE SEQUENCE [LARGE SCALE GENOMIC DNA]</scope>
    <source>
        <strain evidence="3 4">DSM 2261</strain>
    </source>
</reference>
<evidence type="ECO:0000313" key="4">
    <source>
        <dbReference type="Proteomes" id="UP000035579"/>
    </source>
</evidence>
<organism evidence="3 4">
    <name type="scientific">Archangium gephyra</name>
    <dbReference type="NCBI Taxonomy" id="48"/>
    <lineage>
        <taxon>Bacteria</taxon>
        <taxon>Pseudomonadati</taxon>
        <taxon>Myxococcota</taxon>
        <taxon>Myxococcia</taxon>
        <taxon>Myxococcales</taxon>
        <taxon>Cystobacterineae</taxon>
        <taxon>Archangiaceae</taxon>
        <taxon>Archangium</taxon>
    </lineage>
</organism>
<keyword evidence="3" id="KW-0378">Hydrolase</keyword>
<proteinExistence type="predicted"/>
<dbReference type="SUPFAM" id="SSF56529">
    <property type="entry name" value="FAH"/>
    <property type="match status" value="1"/>
</dbReference>
<name>A0AAC8QAP1_9BACT</name>
<dbReference type="GO" id="GO:0046872">
    <property type="term" value="F:metal ion binding"/>
    <property type="evidence" value="ECO:0007669"/>
    <property type="project" value="UniProtKB-KW"/>
</dbReference>
<protein>
    <submittedName>
        <fullName evidence="3">Fumarylacetoacetate hydrolase family protein</fullName>
    </submittedName>
</protein>
<sequence length="304" mass="31976">MMGLLAARAVPASLTALDPDRTPGRTQPLTLTPKRVHALGLTYAAHINETGSDAGGPAVFAKDVSSLLVQGDSVASPSRDAMLAAVARLDAALSSRVASRFPELPPLLDYEVELGLVLLEDVRADALERPDFAPPVGYFLANDVTARTVQVLGEGRPDRMAFWGAAKSFPGFLVPGPLLWVPDAPQAEACLDVTLTLTVNGEVRQRGRTLELIASPRELLRLAARAVPSGLLEKGDAVLTGTPSGVAFTVPAWKRKLAALLPGPTARLSAALRTHAANPRILKAGDVVEMDGGVLGRRRITLTG</sequence>
<dbReference type="InterPro" id="IPR036663">
    <property type="entry name" value="Fumarylacetoacetase_C_sf"/>
</dbReference>
<accession>A0AAC8QAP1</accession>
<dbReference type="Pfam" id="PF01557">
    <property type="entry name" value="FAA_hydrolase"/>
    <property type="match status" value="1"/>
</dbReference>
<dbReference type="GO" id="GO:0018773">
    <property type="term" value="F:acetylpyruvate hydrolase activity"/>
    <property type="evidence" value="ECO:0007669"/>
    <property type="project" value="TreeGrafter"/>
</dbReference>
<dbReference type="EMBL" id="CP011509">
    <property type="protein sequence ID" value="AKJ03971.1"/>
    <property type="molecule type" value="Genomic_DNA"/>
</dbReference>
<dbReference type="InterPro" id="IPR011234">
    <property type="entry name" value="Fumarylacetoacetase-like_C"/>
</dbReference>
<gene>
    <name evidence="3" type="ORF">AA314_05597</name>
</gene>
<evidence type="ECO:0000313" key="3">
    <source>
        <dbReference type="EMBL" id="AKJ03971.1"/>
    </source>
</evidence>
<dbReference type="Gene3D" id="3.90.850.10">
    <property type="entry name" value="Fumarylacetoacetase-like, C-terminal domain"/>
    <property type="match status" value="1"/>
</dbReference>
<dbReference type="Proteomes" id="UP000035579">
    <property type="component" value="Chromosome"/>
</dbReference>
<evidence type="ECO:0000256" key="1">
    <source>
        <dbReference type="ARBA" id="ARBA00022723"/>
    </source>
</evidence>
<dbReference type="AlphaFoldDB" id="A0AAC8QAP1"/>
<feature type="domain" description="Fumarylacetoacetase-like C-terminal" evidence="2">
    <location>
        <begin position="37"/>
        <end position="299"/>
    </location>
</feature>
<dbReference type="PANTHER" id="PTHR11820">
    <property type="entry name" value="ACYLPYRUVASE"/>
    <property type="match status" value="1"/>
</dbReference>
<dbReference type="PANTHER" id="PTHR11820:SF7">
    <property type="entry name" value="ACYLPYRUVASE FAHD1, MITOCHONDRIAL"/>
    <property type="match status" value="1"/>
</dbReference>
<keyword evidence="1" id="KW-0479">Metal-binding</keyword>
<evidence type="ECO:0000259" key="2">
    <source>
        <dbReference type="Pfam" id="PF01557"/>
    </source>
</evidence>
<dbReference type="KEGG" id="age:AA314_05597"/>